<dbReference type="InterPro" id="IPR000177">
    <property type="entry name" value="Apple"/>
</dbReference>
<evidence type="ECO:0000256" key="3">
    <source>
        <dbReference type="ARBA" id="ARBA00023157"/>
    </source>
</evidence>
<dbReference type="InterPro" id="IPR000254">
    <property type="entry name" value="CBD"/>
</dbReference>
<dbReference type="Gene3D" id="3.50.4.10">
    <property type="entry name" value="Hepatocyte Growth Factor"/>
    <property type="match status" value="3"/>
</dbReference>
<feature type="signal peptide" evidence="4">
    <location>
        <begin position="1"/>
        <end position="20"/>
    </location>
</feature>
<dbReference type="SMART" id="SM00236">
    <property type="entry name" value="fCBD"/>
    <property type="match status" value="2"/>
</dbReference>
<evidence type="ECO:0000259" key="5">
    <source>
        <dbReference type="SMART" id="SM00223"/>
    </source>
</evidence>
<comment type="caution">
    <text evidence="7">The sequence shown here is derived from an EMBL/GenBank/DDBJ whole genome shotgun (WGS) entry which is preliminary data.</text>
</comment>
<sequence length="331" mass="36198">MLSAAFVAGLLSSFTAIANGADASCGVQYSTMNTVGDVVGTILYPASPEVCCANCTANPDCQFFVTDDGGWRHIEPKCLLMSKAQTMNDYLHGSYSKNTIVISGREIPAWGKCGDRSGFKLCTQGFYCQPWDSNYYQCIEKPKTCEVYTNVDLYGNDIKRIQGIKPGECCDECDKTMGCVGYTYVNDDTRGTQCYLKNSVDGWTKKIGVHSGTMPNLPAWSKCGDYSGFRPCIDSFYCQPWDRSYYQCIERPRCSVETNIDYYGNDIKRVTGSGGECCEECGKTPGCDSYTYINDDPSGTQCYLKSSNAGRTTKIGAVSGIVMPAMSSIGT</sequence>
<evidence type="ECO:0008006" key="9">
    <source>
        <dbReference type="Google" id="ProtNLM"/>
    </source>
</evidence>
<dbReference type="PANTHER" id="PTHR33946">
    <property type="match status" value="1"/>
</dbReference>
<dbReference type="Pfam" id="PF14295">
    <property type="entry name" value="PAN_4"/>
    <property type="match status" value="3"/>
</dbReference>
<dbReference type="PANTHER" id="PTHR33946:SF4">
    <property type="entry name" value="COAGULATION FACTOR XI"/>
    <property type="match status" value="1"/>
</dbReference>
<dbReference type="Proteomes" id="UP000429607">
    <property type="component" value="Unassembled WGS sequence"/>
</dbReference>
<dbReference type="EMBL" id="QXFV01001276">
    <property type="protein sequence ID" value="KAE9010034.1"/>
    <property type="molecule type" value="Genomic_DNA"/>
</dbReference>
<dbReference type="CDD" id="cd01100">
    <property type="entry name" value="APPLE_Factor_XI_like"/>
    <property type="match status" value="2"/>
</dbReference>
<evidence type="ECO:0000313" key="8">
    <source>
        <dbReference type="Proteomes" id="UP000429607"/>
    </source>
</evidence>
<protein>
    <recommendedName>
        <fullName evidence="9">Apple domain-containing protein</fullName>
    </recommendedName>
</protein>
<dbReference type="GO" id="GO:0006508">
    <property type="term" value="P:proteolysis"/>
    <property type="evidence" value="ECO:0007669"/>
    <property type="project" value="InterPro"/>
</dbReference>
<name>A0A6A3L2L3_9STRA</name>
<evidence type="ECO:0000313" key="7">
    <source>
        <dbReference type="EMBL" id="KAE9010034.1"/>
    </source>
</evidence>
<keyword evidence="1 4" id="KW-0732">Signal</keyword>
<feature type="domain" description="Apple" evidence="5">
    <location>
        <begin position="254"/>
        <end position="324"/>
    </location>
</feature>
<dbReference type="GO" id="GO:0005975">
    <property type="term" value="P:carbohydrate metabolic process"/>
    <property type="evidence" value="ECO:0007669"/>
    <property type="project" value="InterPro"/>
</dbReference>
<accession>A0A6A3L2L3</accession>
<feature type="chain" id="PRO_5025507653" description="Apple domain-containing protein" evidence="4">
    <location>
        <begin position="21"/>
        <end position="331"/>
    </location>
</feature>
<proteinExistence type="predicted"/>
<evidence type="ECO:0000256" key="1">
    <source>
        <dbReference type="ARBA" id="ARBA00022729"/>
    </source>
</evidence>
<evidence type="ECO:0000256" key="4">
    <source>
        <dbReference type="SAM" id="SignalP"/>
    </source>
</evidence>
<dbReference type="GO" id="GO:0005576">
    <property type="term" value="C:extracellular region"/>
    <property type="evidence" value="ECO:0007669"/>
    <property type="project" value="InterPro"/>
</dbReference>
<dbReference type="InterPro" id="IPR003609">
    <property type="entry name" value="Pan_app"/>
</dbReference>
<dbReference type="GO" id="GO:0030248">
    <property type="term" value="F:cellulose binding"/>
    <property type="evidence" value="ECO:0007669"/>
    <property type="project" value="InterPro"/>
</dbReference>
<keyword evidence="3" id="KW-1015">Disulfide bond</keyword>
<dbReference type="AlphaFoldDB" id="A0A6A3L2L3"/>
<evidence type="ECO:0000259" key="6">
    <source>
        <dbReference type="SMART" id="SM00236"/>
    </source>
</evidence>
<feature type="domain" description="Apple" evidence="5">
    <location>
        <begin position="145"/>
        <end position="216"/>
    </location>
</feature>
<keyword evidence="2" id="KW-0677">Repeat</keyword>
<feature type="domain" description="CBM1" evidence="6">
    <location>
        <begin position="218"/>
        <end position="249"/>
    </location>
</feature>
<organism evidence="7 8">
    <name type="scientific">Phytophthora rubi</name>
    <dbReference type="NCBI Taxonomy" id="129364"/>
    <lineage>
        <taxon>Eukaryota</taxon>
        <taxon>Sar</taxon>
        <taxon>Stramenopiles</taxon>
        <taxon>Oomycota</taxon>
        <taxon>Peronosporomycetes</taxon>
        <taxon>Peronosporales</taxon>
        <taxon>Peronosporaceae</taxon>
        <taxon>Phytophthora</taxon>
    </lineage>
</organism>
<dbReference type="SMART" id="SM00223">
    <property type="entry name" value="APPLE"/>
    <property type="match status" value="2"/>
</dbReference>
<reference evidence="7 8" key="1">
    <citation type="submission" date="2018-09" db="EMBL/GenBank/DDBJ databases">
        <title>Genomic investigation of the strawberry pathogen Phytophthora fragariae indicates pathogenicity is determined by transcriptional variation in three key races.</title>
        <authorList>
            <person name="Adams T.M."/>
            <person name="Armitage A.D."/>
            <person name="Sobczyk M.K."/>
            <person name="Bates H.J."/>
            <person name="Dunwell J.M."/>
            <person name="Nellist C.F."/>
            <person name="Harrison R.J."/>
        </authorList>
    </citation>
    <scope>NUCLEOTIDE SEQUENCE [LARGE SCALE GENOMIC DNA]</scope>
    <source>
        <strain evidence="7 8">SCRP249</strain>
    </source>
</reference>
<evidence type="ECO:0000256" key="2">
    <source>
        <dbReference type="ARBA" id="ARBA00022737"/>
    </source>
</evidence>
<gene>
    <name evidence="7" type="ORF">PR001_g16287</name>
</gene>
<feature type="domain" description="CBM1" evidence="6">
    <location>
        <begin position="108"/>
        <end position="139"/>
    </location>
</feature>